<dbReference type="EMBL" id="JBHSMM010000001">
    <property type="protein sequence ID" value="MFC5438715.1"/>
    <property type="molecule type" value="Genomic_DNA"/>
</dbReference>
<feature type="compositionally biased region" description="Low complexity" evidence="1">
    <location>
        <begin position="166"/>
        <end position="192"/>
    </location>
</feature>
<gene>
    <name evidence="2" type="ORF">ACFPK0_01665</name>
</gene>
<comment type="caution">
    <text evidence="2">The sequence shown here is derived from an EMBL/GenBank/DDBJ whole genome shotgun (WGS) entry which is preliminary data.</text>
</comment>
<dbReference type="Proteomes" id="UP001596018">
    <property type="component" value="Unassembled WGS sequence"/>
</dbReference>
<keyword evidence="3" id="KW-1185">Reference proteome</keyword>
<dbReference type="RefSeq" id="WP_377337925.1">
    <property type="nucleotide sequence ID" value="NZ_JALBWS010000015.1"/>
</dbReference>
<evidence type="ECO:0000313" key="2">
    <source>
        <dbReference type="EMBL" id="MFC5438715.1"/>
    </source>
</evidence>
<evidence type="ECO:0008006" key="4">
    <source>
        <dbReference type="Google" id="ProtNLM"/>
    </source>
</evidence>
<feature type="compositionally biased region" description="Polar residues" evidence="1">
    <location>
        <begin position="210"/>
        <end position="223"/>
    </location>
</feature>
<reference evidence="3" key="1">
    <citation type="journal article" date="2019" name="Int. J. Syst. Evol. Microbiol.">
        <title>The Global Catalogue of Microorganisms (GCM) 10K type strain sequencing project: providing services to taxonomists for standard genome sequencing and annotation.</title>
        <authorList>
            <consortium name="The Broad Institute Genomics Platform"/>
            <consortium name="The Broad Institute Genome Sequencing Center for Infectious Disease"/>
            <person name="Wu L."/>
            <person name="Ma J."/>
        </authorList>
    </citation>
    <scope>NUCLEOTIDE SEQUENCE [LARGE SCALE GENOMIC DNA]</scope>
    <source>
        <strain evidence="3">KACC 12822</strain>
    </source>
</reference>
<name>A0ABW0JS16_9GAMM</name>
<evidence type="ECO:0000256" key="1">
    <source>
        <dbReference type="SAM" id="MobiDB-lite"/>
    </source>
</evidence>
<organism evidence="2 3">
    <name type="scientific">Rhodanobacter ginsenosidimutans</name>
    <dbReference type="NCBI Taxonomy" id="490571"/>
    <lineage>
        <taxon>Bacteria</taxon>
        <taxon>Pseudomonadati</taxon>
        <taxon>Pseudomonadota</taxon>
        <taxon>Gammaproteobacteria</taxon>
        <taxon>Lysobacterales</taxon>
        <taxon>Rhodanobacteraceae</taxon>
        <taxon>Rhodanobacter</taxon>
    </lineage>
</organism>
<sequence>MNAASQRRLTPALLLLLAVLAGLWLLLLSGAGSRAHWPAASPPSVAPVADRAAPLPPPVPRNQFAVVWQQPLFNPDRKPVTPSAGSGSIGELELTGVIITPTMQMALLYDHQGNRQVRLRAGERVSGGDITLVEVKPRSAVFDTANGRVELSLRAGAPIDGPLPAPGQAVGPGPGSSVSWPSTSLVTPAPAAGPGGRPGEPVAGAIRAPAQTSPDTRTNTQTQRIRALREIIQKRRAAQAAAVHEGEH</sequence>
<feature type="region of interest" description="Disordered" evidence="1">
    <location>
        <begin position="163"/>
        <end position="223"/>
    </location>
</feature>
<evidence type="ECO:0000313" key="3">
    <source>
        <dbReference type="Proteomes" id="UP001596018"/>
    </source>
</evidence>
<accession>A0ABW0JS16</accession>
<proteinExistence type="predicted"/>
<protein>
    <recommendedName>
        <fullName evidence="4">General secretion pathway protein GspN</fullName>
    </recommendedName>
</protein>